<dbReference type="InterPro" id="IPR036322">
    <property type="entry name" value="WD40_repeat_dom_sf"/>
</dbReference>
<dbReference type="AlphaFoldDB" id="A0A7J0DBC0"/>
<dbReference type="Gene3D" id="2.130.10.10">
    <property type="entry name" value="YVTN repeat-like/Quinoprotein amine dehydrogenase"/>
    <property type="match status" value="1"/>
</dbReference>
<dbReference type="PANTHER" id="PTHR14221:SF0">
    <property type="entry name" value="WD REPEAT-CONTAINING PROTEIN 44"/>
    <property type="match status" value="1"/>
</dbReference>
<dbReference type="InterPro" id="IPR040324">
    <property type="entry name" value="WDR44/Dgr2"/>
</dbReference>
<dbReference type="OrthoDB" id="408728at2759"/>
<name>A0A7J0DBC0_9ERIC</name>
<organism evidence="4 5">
    <name type="scientific">Actinidia rufa</name>
    <dbReference type="NCBI Taxonomy" id="165716"/>
    <lineage>
        <taxon>Eukaryota</taxon>
        <taxon>Viridiplantae</taxon>
        <taxon>Streptophyta</taxon>
        <taxon>Embryophyta</taxon>
        <taxon>Tracheophyta</taxon>
        <taxon>Spermatophyta</taxon>
        <taxon>Magnoliopsida</taxon>
        <taxon>eudicotyledons</taxon>
        <taxon>Gunneridae</taxon>
        <taxon>Pentapetalae</taxon>
        <taxon>asterids</taxon>
        <taxon>Ericales</taxon>
        <taxon>Actinidiaceae</taxon>
        <taxon>Actinidia</taxon>
    </lineage>
</organism>
<gene>
    <name evidence="4" type="ORF">Acr_00g0017940</name>
</gene>
<keyword evidence="1" id="KW-0853">WD repeat</keyword>
<evidence type="ECO:0000313" key="5">
    <source>
        <dbReference type="Proteomes" id="UP000585474"/>
    </source>
</evidence>
<keyword evidence="5" id="KW-1185">Reference proteome</keyword>
<dbReference type="SUPFAM" id="SSF50978">
    <property type="entry name" value="WD40 repeat-like"/>
    <property type="match status" value="1"/>
</dbReference>
<sequence>MSGLSGGEENQFFDTRDEITSVSDLGSDCSDDCCSSSGFINFDANSLRYNETVDKTVRMWQLGDNQCLRVFSHNNYDEFLLPECDLCGIQSYPADDSYFVGGSIDGKVLIWEVRGRRVLDWIDIKEIVTAVSYYPSGKAQWREGSVSMISEFSPSDPTKVLVTSADSQVRVLCGADVIFKFKSKHRVMPGNFRKSGDCFFTADRRHVVLAGEDSNVYGSATWPEEKLPNSREMPVSPTMRRSEYKLLKSACQNMRTTSYLTENSVASRVDGGHSGSHVSDGLVLSVLETGVSIRGLDLPPLRALQGLERIFHKLSRNVLHRHHHHGDQRPIHLPQLLAAAAHRRDDVGRADTFFSDMTTMRRMEIAADSLQGEADPDLSRRTNFES</sequence>
<evidence type="ECO:0000256" key="1">
    <source>
        <dbReference type="ARBA" id="ARBA00022574"/>
    </source>
</evidence>
<accession>A0A7J0DBC0</accession>
<reference evidence="5" key="1">
    <citation type="submission" date="2019-07" db="EMBL/GenBank/DDBJ databases">
        <title>De Novo Assembly of kiwifruit Actinidia rufa.</title>
        <authorList>
            <person name="Sugita-Konishi S."/>
            <person name="Sato K."/>
            <person name="Mori E."/>
            <person name="Abe Y."/>
            <person name="Kisaki G."/>
            <person name="Hamano K."/>
            <person name="Suezawa K."/>
            <person name="Otani M."/>
            <person name="Fukuda T."/>
            <person name="Manabe T."/>
            <person name="Gomi K."/>
            <person name="Tabuchi M."/>
            <person name="Akimitsu K."/>
            <person name="Kataoka I."/>
        </authorList>
    </citation>
    <scope>NUCLEOTIDE SEQUENCE [LARGE SCALE GENOMIC DNA]</scope>
    <source>
        <strain evidence="5">cv. Fuchu</strain>
    </source>
</reference>
<dbReference type="EMBL" id="BJWL01000147">
    <property type="protein sequence ID" value="GFS31539.1"/>
    <property type="molecule type" value="Genomic_DNA"/>
</dbReference>
<dbReference type="InterPro" id="IPR015943">
    <property type="entry name" value="WD40/YVTN_repeat-like_dom_sf"/>
</dbReference>
<keyword evidence="2" id="KW-0677">Repeat</keyword>
<dbReference type="PANTHER" id="PTHR14221">
    <property type="entry name" value="WD REPEAT DOMAIN 44"/>
    <property type="match status" value="1"/>
</dbReference>
<comment type="caution">
    <text evidence="4">The sequence shown here is derived from an EMBL/GenBank/DDBJ whole genome shotgun (WGS) entry which is preliminary data.</text>
</comment>
<evidence type="ECO:0000256" key="3">
    <source>
        <dbReference type="SAM" id="MobiDB-lite"/>
    </source>
</evidence>
<protein>
    <submittedName>
        <fullName evidence="4">Thiamin diphosphate-binding fold (THDP-binding) superfamily protein</fullName>
    </submittedName>
</protein>
<feature type="compositionally biased region" description="Basic and acidic residues" evidence="3">
    <location>
        <begin position="377"/>
        <end position="386"/>
    </location>
</feature>
<dbReference type="Proteomes" id="UP000585474">
    <property type="component" value="Unassembled WGS sequence"/>
</dbReference>
<evidence type="ECO:0000313" key="4">
    <source>
        <dbReference type="EMBL" id="GFS31539.1"/>
    </source>
</evidence>
<feature type="region of interest" description="Disordered" evidence="3">
    <location>
        <begin position="366"/>
        <end position="386"/>
    </location>
</feature>
<evidence type="ECO:0000256" key="2">
    <source>
        <dbReference type="ARBA" id="ARBA00022737"/>
    </source>
</evidence>
<proteinExistence type="predicted"/>